<organism evidence="3 4">
    <name type="scientific">Sapientia aquatica</name>
    <dbReference type="NCBI Taxonomy" id="1549640"/>
    <lineage>
        <taxon>Bacteria</taxon>
        <taxon>Pseudomonadati</taxon>
        <taxon>Pseudomonadota</taxon>
        <taxon>Betaproteobacteria</taxon>
        <taxon>Burkholderiales</taxon>
        <taxon>Oxalobacteraceae</taxon>
        <taxon>Sapientia</taxon>
    </lineage>
</organism>
<feature type="signal peptide" evidence="2">
    <location>
        <begin position="1"/>
        <end position="23"/>
    </location>
</feature>
<feature type="chain" id="PRO_5020658328" description="DUF3300 domain-containing protein" evidence="2">
    <location>
        <begin position="24"/>
        <end position="85"/>
    </location>
</feature>
<protein>
    <recommendedName>
        <fullName evidence="5">DUF3300 domain-containing protein</fullName>
    </recommendedName>
</protein>
<proteinExistence type="predicted"/>
<comment type="caution">
    <text evidence="3">The sequence shown here is derived from an EMBL/GenBank/DDBJ whole genome shotgun (WGS) entry which is preliminary data.</text>
</comment>
<evidence type="ECO:0000313" key="4">
    <source>
        <dbReference type="Proteomes" id="UP000294829"/>
    </source>
</evidence>
<evidence type="ECO:0000256" key="1">
    <source>
        <dbReference type="SAM" id="MobiDB-lite"/>
    </source>
</evidence>
<evidence type="ECO:0008006" key="5">
    <source>
        <dbReference type="Google" id="ProtNLM"/>
    </source>
</evidence>
<evidence type="ECO:0000313" key="3">
    <source>
        <dbReference type="EMBL" id="TDK67063.1"/>
    </source>
</evidence>
<reference evidence="3 4" key="1">
    <citation type="submission" date="2019-03" db="EMBL/GenBank/DDBJ databases">
        <title>Sapientia aquatica gen. nov., sp. nov., isolated from a crater lake.</title>
        <authorList>
            <person name="Felfoldi T."/>
            <person name="Szabo A."/>
            <person name="Toth E."/>
            <person name="Schumann P."/>
            <person name="Keki Z."/>
            <person name="Marialigeti K."/>
            <person name="Mathe I."/>
        </authorList>
    </citation>
    <scope>NUCLEOTIDE SEQUENCE [LARGE SCALE GENOMIC DNA]</scope>
    <source>
        <strain evidence="3 4">SA-152</strain>
    </source>
</reference>
<feature type="region of interest" description="Disordered" evidence="1">
    <location>
        <begin position="63"/>
        <end position="85"/>
    </location>
</feature>
<gene>
    <name evidence="3" type="ORF">E2I14_04645</name>
</gene>
<name>A0A4R5W2Y4_9BURK</name>
<dbReference type="AlphaFoldDB" id="A0A4R5W2Y4"/>
<dbReference type="Proteomes" id="UP000294829">
    <property type="component" value="Unassembled WGS sequence"/>
</dbReference>
<keyword evidence="2" id="KW-0732">Signal</keyword>
<sequence length="85" mass="9082">MKMKFLTIGLGAIVLTASASSYAQIGISFGVNTCGYPGLYQTCPYYDPPVGVYLGRGNWGGGREYHGHGDRGRGRGDDHGGRGRR</sequence>
<keyword evidence="4" id="KW-1185">Reference proteome</keyword>
<dbReference type="EMBL" id="SMYL01000002">
    <property type="protein sequence ID" value="TDK67063.1"/>
    <property type="molecule type" value="Genomic_DNA"/>
</dbReference>
<evidence type="ECO:0000256" key="2">
    <source>
        <dbReference type="SAM" id="SignalP"/>
    </source>
</evidence>
<accession>A0A4R5W2Y4</accession>
<dbReference type="RefSeq" id="WP_133325936.1">
    <property type="nucleotide sequence ID" value="NZ_SMYL01000002.1"/>
</dbReference>